<protein>
    <recommendedName>
        <fullName evidence="4">Peptidase S74 domain-containing protein</fullName>
    </recommendedName>
</protein>
<proteinExistence type="predicted"/>
<gene>
    <name evidence="2" type="ORF">H9Q08_19700</name>
</gene>
<evidence type="ECO:0000256" key="1">
    <source>
        <dbReference type="SAM" id="MobiDB-lite"/>
    </source>
</evidence>
<reference evidence="2" key="1">
    <citation type="submission" date="2021-08" db="EMBL/GenBank/DDBJ databases">
        <title>Complete genome sequence of Chryseobacterium sp strain PS-8.</title>
        <authorList>
            <person name="Das S.K."/>
        </authorList>
    </citation>
    <scope>NUCLEOTIDE SEQUENCE</scope>
    <source>
        <strain evidence="2">PS-8</strain>
    </source>
</reference>
<dbReference type="Proteomes" id="UP001430374">
    <property type="component" value="Unassembled WGS sequence"/>
</dbReference>
<evidence type="ECO:0000313" key="3">
    <source>
        <dbReference type="Proteomes" id="UP001430374"/>
    </source>
</evidence>
<accession>A0ABS9CA97</accession>
<evidence type="ECO:0000313" key="2">
    <source>
        <dbReference type="EMBL" id="MCF2221494.1"/>
    </source>
</evidence>
<feature type="region of interest" description="Disordered" evidence="1">
    <location>
        <begin position="152"/>
        <end position="172"/>
    </location>
</feature>
<name>A0ABS9CA97_9FLAO</name>
<sequence>MKTIENIISKIVLVTFVLELMSITKAQSVKPSIIINEKGVIETTVTMPGSITAMYTGCNTYDGSGAGKSGTNTTHIGCSSGAADMGTNNTFLGAQTGSSNTNGNYNTFIGNLAGNKNTTGLYNTFLGTWSGQLSTGEGNTFTGALTGSQNTSGSQNTFLGQSSGGQNTSGSGNTSIGAYSGYSTTTGMRNITLGYGAGMNNSTGSYNVLIGNYTGYYETGSNKLYIENSPNYTTTPLIWGDFSTDQLKLNGKVGVGLYATGFPSTVGSANVSNYNLFVKGGILTDEVRVRTTWADYVFNEEYELRPLSVLETYIKKNKHLPNVPSAKEVENNGIEVGNIVSIQQEKIEELTLYIIEQDKKLQQTQKEIGGLRRDIDKILTDKTRSHER</sequence>
<organism evidence="2 3">
    <name type="scientific">Chryseobacterium indicum</name>
    <dbReference type="NCBI Taxonomy" id="2766954"/>
    <lineage>
        <taxon>Bacteria</taxon>
        <taxon>Pseudomonadati</taxon>
        <taxon>Bacteroidota</taxon>
        <taxon>Flavobacteriia</taxon>
        <taxon>Flavobacteriales</taxon>
        <taxon>Weeksellaceae</taxon>
        <taxon>Chryseobacterium group</taxon>
        <taxon>Chryseobacterium</taxon>
    </lineage>
</organism>
<dbReference type="EMBL" id="JACSGT010000003">
    <property type="protein sequence ID" value="MCF2221494.1"/>
    <property type="molecule type" value="Genomic_DNA"/>
</dbReference>
<dbReference type="RefSeq" id="WP_235132783.1">
    <property type="nucleotide sequence ID" value="NZ_JACSGT010000003.1"/>
</dbReference>
<comment type="caution">
    <text evidence="2">The sequence shown here is derived from an EMBL/GenBank/DDBJ whole genome shotgun (WGS) entry which is preliminary data.</text>
</comment>
<evidence type="ECO:0008006" key="4">
    <source>
        <dbReference type="Google" id="ProtNLM"/>
    </source>
</evidence>
<feature type="compositionally biased region" description="Low complexity" evidence="1">
    <location>
        <begin position="160"/>
        <end position="172"/>
    </location>
</feature>
<keyword evidence="3" id="KW-1185">Reference proteome</keyword>